<evidence type="ECO:0000256" key="1">
    <source>
        <dbReference type="SAM" id="Coils"/>
    </source>
</evidence>
<gene>
    <name evidence="2" type="ORF">FGG08_003805</name>
</gene>
<evidence type="ECO:0000313" key="3">
    <source>
        <dbReference type="Proteomes" id="UP000698800"/>
    </source>
</evidence>
<keyword evidence="1" id="KW-0175">Coiled coil</keyword>
<dbReference type="Proteomes" id="UP000698800">
    <property type="component" value="Unassembled WGS sequence"/>
</dbReference>
<dbReference type="EMBL" id="JAGHQL010000070">
    <property type="protein sequence ID" value="KAH0541713.1"/>
    <property type="molecule type" value="Genomic_DNA"/>
</dbReference>
<proteinExistence type="predicted"/>
<dbReference type="AlphaFoldDB" id="A0A9P8IAB8"/>
<evidence type="ECO:0000313" key="2">
    <source>
        <dbReference type="EMBL" id="KAH0541713.1"/>
    </source>
</evidence>
<name>A0A9P8IAB8_9PEZI</name>
<organism evidence="2 3">
    <name type="scientific">Glutinoglossum americanum</name>
    <dbReference type="NCBI Taxonomy" id="1670608"/>
    <lineage>
        <taxon>Eukaryota</taxon>
        <taxon>Fungi</taxon>
        <taxon>Dikarya</taxon>
        <taxon>Ascomycota</taxon>
        <taxon>Pezizomycotina</taxon>
        <taxon>Geoglossomycetes</taxon>
        <taxon>Geoglossales</taxon>
        <taxon>Geoglossaceae</taxon>
        <taxon>Glutinoglossum</taxon>
    </lineage>
</organism>
<sequence>MAAHVTSLPPASTFSTPAVIVPAVAVTRTAPTERTKRAERSTALNLPTVQADSPATLAARAEQLPEKLSSALVTLAHMPKLRGVYLRSGRTIVWEQKVNSRDLAAIVIMIVEVLNAHFGLLLRQLADVCGEMADEMEEEEMEIIEVEDDSENEMEE</sequence>
<accession>A0A9P8IAB8</accession>
<protein>
    <submittedName>
        <fullName evidence="2">Uncharacterized protein</fullName>
    </submittedName>
</protein>
<keyword evidence="3" id="KW-1185">Reference proteome</keyword>
<comment type="caution">
    <text evidence="2">The sequence shown here is derived from an EMBL/GenBank/DDBJ whole genome shotgun (WGS) entry which is preliminary data.</text>
</comment>
<feature type="coiled-coil region" evidence="1">
    <location>
        <begin position="122"/>
        <end position="156"/>
    </location>
</feature>
<reference evidence="2" key="1">
    <citation type="submission" date="2021-03" db="EMBL/GenBank/DDBJ databases">
        <title>Comparative genomics and phylogenomic investigation of the class Geoglossomycetes provide insights into ecological specialization and systematics.</title>
        <authorList>
            <person name="Melie T."/>
            <person name="Pirro S."/>
            <person name="Miller A.N."/>
            <person name="Quandt A."/>
        </authorList>
    </citation>
    <scope>NUCLEOTIDE SEQUENCE</scope>
    <source>
        <strain evidence="2">GBOQ0MN5Z8</strain>
    </source>
</reference>